<keyword evidence="3" id="KW-1185">Reference proteome</keyword>
<protein>
    <submittedName>
        <fullName evidence="2">Thimet oligopeptidase</fullName>
    </submittedName>
</protein>
<dbReference type="SUPFAM" id="SSF55486">
    <property type="entry name" value="Metalloproteases ('zincins'), catalytic domain"/>
    <property type="match status" value="1"/>
</dbReference>
<dbReference type="AlphaFoldDB" id="A0A0B8MXI7"/>
<evidence type="ECO:0000313" key="3">
    <source>
        <dbReference type="Proteomes" id="UP000053095"/>
    </source>
</evidence>
<reference evidence="3" key="1">
    <citation type="journal article" date="2015" name="Genome Announc.">
        <title>Draft genome sequence of Talaromyces cellulolyticus strain Y-94, a source of lignocellulosic biomass-degrading enzymes.</title>
        <authorList>
            <person name="Fujii T."/>
            <person name="Koike H."/>
            <person name="Sawayama S."/>
            <person name="Yano S."/>
            <person name="Inoue H."/>
        </authorList>
    </citation>
    <scope>NUCLEOTIDE SEQUENCE [LARGE SCALE GENOMIC DNA]</scope>
    <source>
        <strain evidence="3">Y-94</strain>
    </source>
</reference>
<proteinExistence type="predicted"/>
<feature type="region of interest" description="Disordered" evidence="1">
    <location>
        <begin position="179"/>
        <end position="204"/>
    </location>
</feature>
<dbReference type="Proteomes" id="UP000053095">
    <property type="component" value="Unassembled WGS sequence"/>
</dbReference>
<feature type="compositionally biased region" description="Low complexity" evidence="1">
    <location>
        <begin position="195"/>
        <end position="204"/>
    </location>
</feature>
<evidence type="ECO:0000256" key="1">
    <source>
        <dbReference type="SAM" id="MobiDB-lite"/>
    </source>
</evidence>
<organism evidence="2 3">
    <name type="scientific">Talaromyces pinophilus</name>
    <name type="common">Penicillium pinophilum</name>
    <dbReference type="NCBI Taxonomy" id="128442"/>
    <lineage>
        <taxon>Eukaryota</taxon>
        <taxon>Fungi</taxon>
        <taxon>Dikarya</taxon>
        <taxon>Ascomycota</taxon>
        <taxon>Pezizomycotina</taxon>
        <taxon>Eurotiomycetes</taxon>
        <taxon>Eurotiomycetidae</taxon>
        <taxon>Eurotiales</taxon>
        <taxon>Trichocomaceae</taxon>
        <taxon>Talaromyces</taxon>
        <taxon>Talaromyces sect. Talaromyces</taxon>
    </lineage>
</organism>
<dbReference type="EMBL" id="DF933807">
    <property type="protein sequence ID" value="GAM33502.1"/>
    <property type="molecule type" value="Genomic_DNA"/>
</dbReference>
<dbReference type="Gene3D" id="1.20.1050.40">
    <property type="entry name" value="Endopeptidase. Chain P, domain 1"/>
    <property type="match status" value="1"/>
</dbReference>
<evidence type="ECO:0000313" key="2">
    <source>
        <dbReference type="EMBL" id="GAM33502.1"/>
    </source>
</evidence>
<accession>A0A0B8MXI7</accession>
<name>A0A0B8MXI7_TALPI</name>
<sequence length="204" mass="22106">MSDSLCNAASNLFIEKISIAPPLLSDLTPVIGSVFGLSKGFASGTVNDMELPRTPANSSASPTGLLVETERLIEGARSIYAQLVNSISPEKAAFTNTIVLIAQIENKLIAAKKLFGFYNSIPTSSELHEASRKTSVLFGKFESETLTRDDLFRLVDNVIRNQEQGNPPKMRLLAKQTPVLSEKRIEHSKCRAKSSIHPSASSSS</sequence>
<gene>
    <name evidence="2" type="ORF">TCE0_011r00442</name>
</gene>
<dbReference type="InterPro" id="IPR024080">
    <property type="entry name" value="Neurolysin/TOP_N"/>
</dbReference>